<evidence type="ECO:0000256" key="3">
    <source>
        <dbReference type="ARBA" id="ARBA00022741"/>
    </source>
</evidence>
<name>A0A2P5SW18_9GAMM</name>
<dbReference type="GO" id="GO:0003746">
    <property type="term" value="F:translation elongation factor activity"/>
    <property type="evidence" value="ECO:0007669"/>
    <property type="project" value="UniProtKB-KW"/>
</dbReference>
<protein>
    <submittedName>
        <fullName evidence="7">Elongation factor P lysine(34) lysyltransferase</fullName>
        <ecNumber evidence="7">6.1.1.6</ecNumber>
    </submittedName>
</protein>
<keyword evidence="2 7" id="KW-0436">Ligase</keyword>
<keyword evidence="7" id="KW-0648">Protein biosynthesis</keyword>
<dbReference type="GO" id="GO:0016740">
    <property type="term" value="F:transferase activity"/>
    <property type="evidence" value="ECO:0007669"/>
    <property type="project" value="UniProtKB-KW"/>
</dbReference>
<dbReference type="GO" id="GO:0005829">
    <property type="term" value="C:cytosol"/>
    <property type="evidence" value="ECO:0007669"/>
    <property type="project" value="TreeGrafter"/>
</dbReference>
<proteinExistence type="predicted"/>
<reference evidence="7 8" key="1">
    <citation type="journal article" date="2018" name="Genome Biol. Evol.">
        <title>Cladogenesis and Genomic Streamlining in Extracellular Endosymbionts of Tropical Stink Bugs.</title>
        <authorList>
            <person name="Otero-Bravo A."/>
            <person name="Goffredi S."/>
            <person name="Sabree Z.L."/>
        </authorList>
    </citation>
    <scope>NUCLEOTIDE SEQUENCE [LARGE SCALE GENOMIC DNA]</scope>
    <source>
        <strain evidence="7 8">SoEL</strain>
    </source>
</reference>
<evidence type="ECO:0000256" key="2">
    <source>
        <dbReference type="ARBA" id="ARBA00022598"/>
    </source>
</evidence>
<evidence type="ECO:0000259" key="6">
    <source>
        <dbReference type="PROSITE" id="PS50862"/>
    </source>
</evidence>
<comment type="subunit">
    <text evidence="1">Homodimer.</text>
</comment>
<dbReference type="EC" id="6.1.1.6" evidence="7"/>
<dbReference type="PROSITE" id="PS50862">
    <property type="entry name" value="AA_TRNA_LIGASE_II"/>
    <property type="match status" value="1"/>
</dbReference>
<evidence type="ECO:0000256" key="4">
    <source>
        <dbReference type="ARBA" id="ARBA00022840"/>
    </source>
</evidence>
<keyword evidence="7" id="KW-0808">Transferase</keyword>
<dbReference type="InterPro" id="IPR004525">
    <property type="entry name" value="EpmA"/>
</dbReference>
<keyword evidence="3" id="KW-0547">Nucleotide-binding</keyword>
<evidence type="ECO:0000256" key="1">
    <source>
        <dbReference type="ARBA" id="ARBA00011738"/>
    </source>
</evidence>
<dbReference type="PANTHER" id="PTHR42918:SF6">
    <property type="entry name" value="ELONGATION FACTOR P--(R)-BETA-LYSINE LIGASE"/>
    <property type="match status" value="1"/>
</dbReference>
<comment type="catalytic activity">
    <reaction evidence="5">
        <text>D-beta-lysine + L-lysyl-[protein] + ATP = N(6)-((3R)-3,6-diaminohexanoyl)-L-lysyl-[protein] + AMP + diphosphate + H(+)</text>
        <dbReference type="Rhea" id="RHEA:83435"/>
        <dbReference type="Rhea" id="RHEA-COMP:9752"/>
        <dbReference type="Rhea" id="RHEA-COMP:20131"/>
        <dbReference type="ChEBI" id="CHEBI:15378"/>
        <dbReference type="ChEBI" id="CHEBI:29969"/>
        <dbReference type="ChEBI" id="CHEBI:30616"/>
        <dbReference type="ChEBI" id="CHEBI:33019"/>
        <dbReference type="ChEBI" id="CHEBI:84138"/>
        <dbReference type="ChEBI" id="CHEBI:156053"/>
        <dbReference type="ChEBI" id="CHEBI:456215"/>
    </reaction>
    <physiologicalReaction direction="left-to-right" evidence="5">
        <dbReference type="Rhea" id="RHEA:83436"/>
    </physiologicalReaction>
</comment>
<evidence type="ECO:0000313" key="7">
    <source>
        <dbReference type="EMBL" id="PPI86537.1"/>
    </source>
</evidence>
<dbReference type="AlphaFoldDB" id="A0A2P5SW18"/>
<keyword evidence="4" id="KW-0067">ATP-binding</keyword>
<accession>A0A2P5SW18</accession>
<dbReference type="EMBL" id="PDKU01000002">
    <property type="protein sequence ID" value="PPI86537.1"/>
    <property type="molecule type" value="Genomic_DNA"/>
</dbReference>
<dbReference type="GO" id="GO:0004824">
    <property type="term" value="F:lysine-tRNA ligase activity"/>
    <property type="evidence" value="ECO:0007669"/>
    <property type="project" value="UniProtKB-EC"/>
</dbReference>
<dbReference type="Gene3D" id="3.30.930.10">
    <property type="entry name" value="Bira Bifunctional Protein, Domain 2"/>
    <property type="match status" value="1"/>
</dbReference>
<dbReference type="GO" id="GO:0005524">
    <property type="term" value="F:ATP binding"/>
    <property type="evidence" value="ECO:0007669"/>
    <property type="project" value="UniProtKB-KW"/>
</dbReference>
<dbReference type="Proteomes" id="UP000296144">
    <property type="component" value="Unassembled WGS sequence"/>
</dbReference>
<dbReference type="GO" id="GO:0006430">
    <property type="term" value="P:lysyl-tRNA aminoacylation"/>
    <property type="evidence" value="ECO:0007669"/>
    <property type="project" value="InterPro"/>
</dbReference>
<dbReference type="InterPro" id="IPR006195">
    <property type="entry name" value="aa-tRNA-synth_II"/>
</dbReference>
<dbReference type="SUPFAM" id="SSF55681">
    <property type="entry name" value="Class II aaRS and biotin synthetases"/>
    <property type="match status" value="1"/>
</dbReference>
<dbReference type="GO" id="GO:0000049">
    <property type="term" value="F:tRNA binding"/>
    <property type="evidence" value="ECO:0007669"/>
    <property type="project" value="TreeGrafter"/>
</dbReference>
<dbReference type="InterPro" id="IPR004364">
    <property type="entry name" value="Aa-tRNA-synt_II"/>
</dbReference>
<dbReference type="FunFam" id="3.30.930.10:FF:000017">
    <property type="entry name" value="Elongation factor P--(R)-beta-lysine ligase"/>
    <property type="match status" value="1"/>
</dbReference>
<dbReference type="NCBIfam" id="NF006828">
    <property type="entry name" value="PRK09350.1"/>
    <property type="match status" value="1"/>
</dbReference>
<dbReference type="InterPro" id="IPR018149">
    <property type="entry name" value="Lys-tRNA-synth_II_C"/>
</dbReference>
<feature type="domain" description="Aminoacyl-transfer RNA synthetases class-II family profile" evidence="6">
    <location>
        <begin position="22"/>
        <end position="320"/>
    </location>
</feature>
<dbReference type="PANTHER" id="PTHR42918">
    <property type="entry name" value="LYSYL-TRNA SYNTHETASE"/>
    <property type="match status" value="1"/>
</dbReference>
<keyword evidence="7" id="KW-0251">Elongation factor</keyword>
<evidence type="ECO:0000256" key="5">
    <source>
        <dbReference type="ARBA" id="ARBA00052794"/>
    </source>
</evidence>
<gene>
    <name evidence="7" type="ORF">CRV10_01670</name>
</gene>
<organism evidence="7 8">
    <name type="scientific">Candidatus Pantoea edessiphila</name>
    <dbReference type="NCBI Taxonomy" id="2044610"/>
    <lineage>
        <taxon>Bacteria</taxon>
        <taxon>Pseudomonadati</taxon>
        <taxon>Pseudomonadota</taxon>
        <taxon>Gammaproteobacteria</taxon>
        <taxon>Enterobacterales</taxon>
        <taxon>Erwiniaceae</taxon>
        <taxon>Pantoea</taxon>
    </lineage>
</organism>
<evidence type="ECO:0000313" key="8">
    <source>
        <dbReference type="Proteomes" id="UP000296144"/>
    </source>
</evidence>
<dbReference type="RefSeq" id="WP_136130111.1">
    <property type="nucleotide sequence ID" value="NZ_PDKU01000002.1"/>
</dbReference>
<dbReference type="NCBIfam" id="TIGR00462">
    <property type="entry name" value="genX"/>
    <property type="match status" value="1"/>
</dbReference>
<dbReference type="Pfam" id="PF00152">
    <property type="entry name" value="tRNA-synt_2"/>
    <property type="match status" value="1"/>
</dbReference>
<dbReference type="InterPro" id="IPR045864">
    <property type="entry name" value="aa-tRNA-synth_II/BPL/LPL"/>
</dbReference>
<dbReference type="PRINTS" id="PR00982">
    <property type="entry name" value="TRNASYNTHLYS"/>
</dbReference>
<sequence length="324" mass="37653">MIENLNWQPKISINNLIKRAQILSKIRIFFSNNGVLEVETPIMSRRTTTDVHLVPFVTKLKSNLINEHNFWLITSPEYHMKRLLAAGSGAIYQITHSFRNGENGRYHNPEFTMLEWYRPEYDIFRLMHEIENFLQFVFNFDAADFISYQQAFLDHLHIDPLSEDRDAFYAIADKLGNGELIRAEKDINTILMLLFMIGIEPNIGQKKPCFVYHFPAGQAILAEVNNKDPRIAERFELYYHGIELANGSFELTNLKEHIKRFNKDNNIRVHNKLPKIQIDNMLLDALQHGMPTCSGVAMGLDRLIMLSLNTNSIHDVMTFPIDRC</sequence>
<dbReference type="OrthoDB" id="9802326at2"/>
<comment type="caution">
    <text evidence="7">The sequence shown here is derived from an EMBL/GenBank/DDBJ whole genome shotgun (WGS) entry which is preliminary data.</text>
</comment>
<keyword evidence="8" id="KW-1185">Reference proteome</keyword>